<reference evidence="1 2" key="1">
    <citation type="submission" date="2018-11" db="EMBL/GenBank/DDBJ databases">
        <title>Genomic Encyclopedia of Type Strains, Phase IV (KMG-IV): sequencing the most valuable type-strain genomes for metagenomic binning, comparative biology and taxonomic classification.</title>
        <authorList>
            <person name="Goeker M."/>
        </authorList>
    </citation>
    <scope>NUCLEOTIDE SEQUENCE [LARGE SCALE GENOMIC DNA]</scope>
    <source>
        <strain evidence="1 2">DSM 25623</strain>
    </source>
</reference>
<dbReference type="PANTHER" id="PTHR33221">
    <property type="entry name" value="WINGED HELIX-TURN-HELIX TRANSCRIPTIONAL REGULATOR, RRF2 FAMILY"/>
    <property type="match status" value="1"/>
</dbReference>
<dbReference type="PROSITE" id="PS51197">
    <property type="entry name" value="HTH_RRF2_2"/>
    <property type="match status" value="1"/>
</dbReference>
<dbReference type="AlphaFoldDB" id="A0A3N4V2N1"/>
<keyword evidence="2" id="KW-1185">Reference proteome</keyword>
<protein>
    <submittedName>
        <fullName evidence="1">Rrf2 family protein</fullName>
    </submittedName>
</protein>
<dbReference type="InterPro" id="IPR036390">
    <property type="entry name" value="WH_DNA-bd_sf"/>
</dbReference>
<dbReference type="Pfam" id="PF02082">
    <property type="entry name" value="Rrf2"/>
    <property type="match status" value="1"/>
</dbReference>
<dbReference type="PANTHER" id="PTHR33221:SF15">
    <property type="entry name" value="HTH-TYPE TRANSCRIPTIONAL REGULATOR YWGB-RELATED"/>
    <property type="match status" value="1"/>
</dbReference>
<dbReference type="GO" id="GO:0005829">
    <property type="term" value="C:cytosol"/>
    <property type="evidence" value="ECO:0007669"/>
    <property type="project" value="TreeGrafter"/>
</dbReference>
<accession>A0A3N4V2N1</accession>
<dbReference type="GO" id="GO:0003700">
    <property type="term" value="F:DNA-binding transcription factor activity"/>
    <property type="evidence" value="ECO:0007669"/>
    <property type="project" value="TreeGrafter"/>
</dbReference>
<dbReference type="OrthoDB" id="9800506at2"/>
<name>A0A3N4V2N1_9GAMM</name>
<dbReference type="Gene3D" id="1.10.10.10">
    <property type="entry name" value="Winged helix-like DNA-binding domain superfamily/Winged helix DNA-binding domain"/>
    <property type="match status" value="1"/>
</dbReference>
<dbReference type="InterPro" id="IPR000944">
    <property type="entry name" value="Tscrpt_reg_Rrf2"/>
</dbReference>
<organism evidence="1 2">
    <name type="scientific">Vulcaniibacterium tengchongense</name>
    <dbReference type="NCBI Taxonomy" id="1273429"/>
    <lineage>
        <taxon>Bacteria</taxon>
        <taxon>Pseudomonadati</taxon>
        <taxon>Pseudomonadota</taxon>
        <taxon>Gammaproteobacteria</taxon>
        <taxon>Lysobacterales</taxon>
        <taxon>Lysobacteraceae</taxon>
        <taxon>Vulcaniibacterium</taxon>
    </lineage>
</organism>
<proteinExistence type="predicted"/>
<dbReference type="Proteomes" id="UP000269708">
    <property type="component" value="Unassembled WGS sequence"/>
</dbReference>
<dbReference type="InterPro" id="IPR036388">
    <property type="entry name" value="WH-like_DNA-bd_sf"/>
</dbReference>
<dbReference type="SUPFAM" id="SSF46785">
    <property type="entry name" value="Winged helix' DNA-binding domain"/>
    <property type="match status" value="1"/>
</dbReference>
<gene>
    <name evidence="1" type="ORF">EDC50_2497</name>
</gene>
<dbReference type="EMBL" id="RKQN01000003">
    <property type="protein sequence ID" value="RPE77232.1"/>
    <property type="molecule type" value="Genomic_DNA"/>
</dbReference>
<dbReference type="RefSeq" id="WP_123770809.1">
    <property type="nucleotide sequence ID" value="NZ_RKQN01000003.1"/>
</dbReference>
<sequence length="151" mass="16548">MKKDSRLSSMLHVLLHIAQSERPLTSAELAAYLQTDPAVVRRTLSGLRELGYVSSAKGHGGGWTLTCDLARVTLRDVYEAVGAPEVFALGHRSEAPRCLVEQAVNATLDDAFREAEALLVRRLGEVTLADLAADFGRRLAARGHRRIRHAH</sequence>
<comment type="caution">
    <text evidence="1">The sequence shown here is derived from an EMBL/GenBank/DDBJ whole genome shotgun (WGS) entry which is preliminary data.</text>
</comment>
<evidence type="ECO:0000313" key="2">
    <source>
        <dbReference type="Proteomes" id="UP000269708"/>
    </source>
</evidence>
<evidence type="ECO:0000313" key="1">
    <source>
        <dbReference type="EMBL" id="RPE77232.1"/>
    </source>
</evidence>